<proteinExistence type="predicted"/>
<name>A0A166XYN5_9HYPO</name>
<organism evidence="2 3">
    <name type="scientific">Beauveria brongniartii RCEF 3172</name>
    <dbReference type="NCBI Taxonomy" id="1081107"/>
    <lineage>
        <taxon>Eukaryota</taxon>
        <taxon>Fungi</taxon>
        <taxon>Dikarya</taxon>
        <taxon>Ascomycota</taxon>
        <taxon>Pezizomycotina</taxon>
        <taxon>Sordariomycetes</taxon>
        <taxon>Hypocreomycetidae</taxon>
        <taxon>Hypocreales</taxon>
        <taxon>Cordycipitaceae</taxon>
        <taxon>Beauveria</taxon>
        <taxon>Beauveria brongniartii</taxon>
    </lineage>
</organism>
<dbReference type="OrthoDB" id="4869963at2759"/>
<evidence type="ECO:0000256" key="1">
    <source>
        <dbReference type="SAM" id="Phobius"/>
    </source>
</evidence>
<feature type="transmembrane region" description="Helical" evidence="1">
    <location>
        <begin position="81"/>
        <end position="99"/>
    </location>
</feature>
<feature type="transmembrane region" description="Helical" evidence="1">
    <location>
        <begin position="120"/>
        <end position="141"/>
    </location>
</feature>
<dbReference type="AlphaFoldDB" id="A0A166XYN5"/>
<sequence length="250" mass="28413">MSGANALGLRSNWPRLELLSDQSLLYAIALLPIVAYPFLPSVGRSGVRCELFLIWSAVVPLTLMLAMRFYFEGPILEVEEYFIWLMYTLAMAGIQGLRVPSDRLPKPTDFNLAAGLPEGFLIFALIDFFSNGIPLFTPTWIGWLSRLLYLLFAFFFILAVPLVVFTFWDAPRALFKFTTRQVSEWYWLPENGTLCLRADCLEAFLFGRYRKAFGDFTFPHDYAQLLGTPSTAMNKLLSIDDENEAESAVL</sequence>
<gene>
    <name evidence="2" type="ORF">BBO_08215</name>
</gene>
<keyword evidence="1" id="KW-1133">Transmembrane helix</keyword>
<feature type="transmembrane region" description="Helical" evidence="1">
    <location>
        <begin position="51"/>
        <end position="69"/>
    </location>
</feature>
<evidence type="ECO:0000313" key="3">
    <source>
        <dbReference type="Proteomes" id="UP000076863"/>
    </source>
</evidence>
<accession>A0A166XYN5</accession>
<keyword evidence="1" id="KW-0472">Membrane</keyword>
<dbReference type="EMBL" id="AZHA01000036">
    <property type="protein sequence ID" value="OAA36338.1"/>
    <property type="molecule type" value="Genomic_DNA"/>
</dbReference>
<reference evidence="2 3" key="1">
    <citation type="journal article" date="2016" name="Genome Biol. Evol.">
        <title>Divergent and convergent evolution of fungal pathogenicity.</title>
        <authorList>
            <person name="Shang Y."/>
            <person name="Xiao G."/>
            <person name="Zheng P."/>
            <person name="Cen K."/>
            <person name="Zhan S."/>
            <person name="Wang C."/>
        </authorList>
    </citation>
    <scope>NUCLEOTIDE SEQUENCE [LARGE SCALE GENOMIC DNA]</scope>
    <source>
        <strain evidence="2 3">RCEF 3172</strain>
    </source>
</reference>
<keyword evidence="3" id="KW-1185">Reference proteome</keyword>
<evidence type="ECO:0000313" key="2">
    <source>
        <dbReference type="EMBL" id="OAA36338.1"/>
    </source>
</evidence>
<keyword evidence="1" id="KW-0812">Transmembrane</keyword>
<comment type="caution">
    <text evidence="2">The sequence shown here is derived from an EMBL/GenBank/DDBJ whole genome shotgun (WGS) entry which is preliminary data.</text>
</comment>
<dbReference type="Proteomes" id="UP000076863">
    <property type="component" value="Unassembled WGS sequence"/>
</dbReference>
<feature type="transmembrane region" description="Helical" evidence="1">
    <location>
        <begin position="147"/>
        <end position="168"/>
    </location>
</feature>
<protein>
    <submittedName>
        <fullName evidence="2">Uncharacterized protein</fullName>
    </submittedName>
</protein>
<feature type="transmembrane region" description="Helical" evidence="1">
    <location>
        <begin position="23"/>
        <end position="39"/>
    </location>
</feature>